<dbReference type="FunFam" id="1.10.287.110:FF:000110">
    <property type="entry name" value="DnaJ domain protein (AFU_orthologue AFUA_2G13210)"/>
    <property type="match status" value="1"/>
</dbReference>
<dbReference type="PROSITE" id="PS50076">
    <property type="entry name" value="DNAJ_2"/>
    <property type="match status" value="1"/>
</dbReference>
<reference evidence="3 4" key="1">
    <citation type="submission" date="2017-03" db="EMBL/GenBank/DDBJ databases">
        <title>Genomes of endolithic fungi from Antarctica.</title>
        <authorList>
            <person name="Coleine C."/>
            <person name="Masonjones S."/>
            <person name="Stajich J.E."/>
        </authorList>
    </citation>
    <scope>NUCLEOTIDE SEQUENCE [LARGE SCALE GENOMIC DNA]</scope>
    <source>
        <strain evidence="3 4">CCFEE 5311</strain>
    </source>
</reference>
<dbReference type="EMBL" id="NAJP01000050">
    <property type="protein sequence ID" value="TKA37716.1"/>
    <property type="molecule type" value="Genomic_DNA"/>
</dbReference>
<proteinExistence type="predicted"/>
<feature type="domain" description="J" evidence="2">
    <location>
        <begin position="20"/>
        <end position="87"/>
    </location>
</feature>
<dbReference type="Pfam" id="PF00226">
    <property type="entry name" value="DnaJ"/>
    <property type="match status" value="1"/>
</dbReference>
<evidence type="ECO:0000313" key="4">
    <source>
        <dbReference type="Proteomes" id="UP000310066"/>
    </source>
</evidence>
<name>A0A4U0URR5_9PEZI</name>
<dbReference type="Pfam" id="PF23302">
    <property type="entry name" value="HTH_DNAJC9"/>
    <property type="match status" value="1"/>
</dbReference>
<feature type="compositionally biased region" description="Basic residues" evidence="1">
    <location>
        <begin position="40"/>
        <end position="49"/>
    </location>
</feature>
<dbReference type="AlphaFoldDB" id="A0A4U0URR5"/>
<dbReference type="GO" id="GO:0005737">
    <property type="term" value="C:cytoplasm"/>
    <property type="evidence" value="ECO:0007669"/>
    <property type="project" value="TreeGrafter"/>
</dbReference>
<dbReference type="InterPro" id="IPR001623">
    <property type="entry name" value="DnaJ_domain"/>
</dbReference>
<evidence type="ECO:0000313" key="3">
    <source>
        <dbReference type="EMBL" id="TKA37716.1"/>
    </source>
</evidence>
<dbReference type="GO" id="GO:0005634">
    <property type="term" value="C:nucleus"/>
    <property type="evidence" value="ECO:0007669"/>
    <property type="project" value="TreeGrafter"/>
</dbReference>
<feature type="compositionally biased region" description="Polar residues" evidence="1">
    <location>
        <begin position="250"/>
        <end position="262"/>
    </location>
</feature>
<feature type="compositionally biased region" description="Basic and acidic residues" evidence="1">
    <location>
        <begin position="221"/>
        <end position="233"/>
    </location>
</feature>
<protein>
    <recommendedName>
        <fullName evidence="2">J domain-containing protein</fullName>
    </recommendedName>
</protein>
<dbReference type="PROSITE" id="PS00636">
    <property type="entry name" value="DNAJ_1"/>
    <property type="match status" value="1"/>
</dbReference>
<dbReference type="SUPFAM" id="SSF46565">
    <property type="entry name" value="Chaperone J-domain"/>
    <property type="match status" value="1"/>
</dbReference>
<evidence type="ECO:0000256" key="1">
    <source>
        <dbReference type="SAM" id="MobiDB-lite"/>
    </source>
</evidence>
<evidence type="ECO:0000259" key="2">
    <source>
        <dbReference type="PROSITE" id="PS50076"/>
    </source>
</evidence>
<dbReference type="InterPro" id="IPR036869">
    <property type="entry name" value="J_dom_sf"/>
</dbReference>
<dbReference type="PRINTS" id="PR00625">
    <property type="entry name" value="JDOMAIN"/>
</dbReference>
<dbReference type="CDD" id="cd06257">
    <property type="entry name" value="DnaJ"/>
    <property type="match status" value="1"/>
</dbReference>
<dbReference type="GO" id="GO:0031072">
    <property type="term" value="F:heat shock protein binding"/>
    <property type="evidence" value="ECO:0007669"/>
    <property type="project" value="TreeGrafter"/>
</dbReference>
<accession>A0A4U0URR5</accession>
<dbReference type="OrthoDB" id="110024at2759"/>
<dbReference type="PANTHER" id="PTHR44144">
    <property type="entry name" value="DNAJ HOMOLOG SUBFAMILY C MEMBER 9"/>
    <property type="match status" value="1"/>
</dbReference>
<comment type="caution">
    <text evidence="3">The sequence shown here is derived from an EMBL/GenBank/DDBJ whole genome shotgun (WGS) entry which is preliminary data.</text>
</comment>
<dbReference type="Gene3D" id="1.10.287.110">
    <property type="entry name" value="DnaJ domain"/>
    <property type="match status" value="1"/>
</dbReference>
<dbReference type="SMART" id="SM00271">
    <property type="entry name" value="DnaJ"/>
    <property type="match status" value="1"/>
</dbReference>
<organism evidence="3 4">
    <name type="scientific">Friedmanniomyces endolithicus</name>
    <dbReference type="NCBI Taxonomy" id="329885"/>
    <lineage>
        <taxon>Eukaryota</taxon>
        <taxon>Fungi</taxon>
        <taxon>Dikarya</taxon>
        <taxon>Ascomycota</taxon>
        <taxon>Pezizomycotina</taxon>
        <taxon>Dothideomycetes</taxon>
        <taxon>Dothideomycetidae</taxon>
        <taxon>Mycosphaerellales</taxon>
        <taxon>Teratosphaeriaceae</taxon>
        <taxon>Friedmanniomyces</taxon>
    </lineage>
</organism>
<feature type="region of interest" description="Disordered" evidence="1">
    <location>
        <begin position="40"/>
        <end position="59"/>
    </location>
</feature>
<feature type="region of interest" description="Disordered" evidence="1">
    <location>
        <begin position="188"/>
        <end position="327"/>
    </location>
</feature>
<gene>
    <name evidence="3" type="ORF">B0A54_11800</name>
</gene>
<feature type="compositionally biased region" description="Basic and acidic residues" evidence="1">
    <location>
        <begin position="50"/>
        <end position="59"/>
    </location>
</feature>
<dbReference type="PANTHER" id="PTHR44144:SF1">
    <property type="entry name" value="DNAJ HOMOLOG SUBFAMILY C MEMBER 9"/>
    <property type="match status" value="1"/>
</dbReference>
<dbReference type="InterPro" id="IPR018253">
    <property type="entry name" value="DnaJ_domain_CS"/>
</dbReference>
<feature type="compositionally biased region" description="Basic residues" evidence="1">
    <location>
        <begin position="192"/>
        <end position="203"/>
    </location>
</feature>
<sequence>MPSNAHDEEIDVDDAPTDIDPYAVLSVDRSATPDQIKSSYRKAALKHHPDKASPEDKDAAHTKFQEVAFAYAILSDERRRKRYDATGNTSESLDLDDDDFDWTSFFREQYKSAVTEASINQFAGQYKGSEEEQRHVLGAYKKYQGNWEAIFEMVMLSDMLDDEDRFRVIIDKAIADGEVEAYKKYTGESAAARKKRTDRARKLREKEAKEAEEAEQEMEEDLKSKTKQSEAKVKPKAKKGPGDMNELATIIQQRQQGRSTETFIAGLEAKYAGETKGGKGRVSGTKRGSSDEPSEEAFAKNRAINKADKSEGDAGAGARKSKRSRKA</sequence>
<dbReference type="InterPro" id="IPR052594">
    <property type="entry name" value="J_domain-containing_protein"/>
</dbReference>
<dbReference type="InterPro" id="IPR056453">
    <property type="entry name" value="HTH_DNAJC9"/>
</dbReference>
<dbReference type="Proteomes" id="UP000310066">
    <property type="component" value="Unassembled WGS sequence"/>
</dbReference>